<dbReference type="Pfam" id="PF01715">
    <property type="entry name" value="IPPT"/>
    <property type="match status" value="1"/>
</dbReference>
<evidence type="ECO:0000256" key="4">
    <source>
        <dbReference type="ARBA" id="ARBA00022840"/>
    </source>
</evidence>
<dbReference type="PANTHER" id="PTHR11088">
    <property type="entry name" value="TRNA DIMETHYLALLYLTRANSFERASE"/>
    <property type="match status" value="1"/>
</dbReference>
<protein>
    <recommendedName>
        <fullName evidence="5">tRNA dimethylallyltransferase</fullName>
        <ecNumber evidence="5">2.5.1.75</ecNumber>
    </recommendedName>
</protein>
<reference evidence="8" key="2">
    <citation type="submission" date="2020-11" db="EMBL/GenBank/DDBJ databases">
        <authorList>
            <consortium name="DOE Joint Genome Institute"/>
            <person name="Kuo A."/>
            <person name="Miyauchi S."/>
            <person name="Kiss E."/>
            <person name="Drula E."/>
            <person name="Kohler A."/>
            <person name="Sanchez-Garcia M."/>
            <person name="Andreopoulos B."/>
            <person name="Barry K.W."/>
            <person name="Bonito G."/>
            <person name="Buee M."/>
            <person name="Carver A."/>
            <person name="Chen C."/>
            <person name="Cichocki N."/>
            <person name="Clum A."/>
            <person name="Culley D."/>
            <person name="Crous P.W."/>
            <person name="Fauchery L."/>
            <person name="Girlanda M."/>
            <person name="Hayes R."/>
            <person name="Keri Z."/>
            <person name="Labutti K."/>
            <person name="Lipzen A."/>
            <person name="Lombard V."/>
            <person name="Magnuson J."/>
            <person name="Maillard F."/>
            <person name="Morin E."/>
            <person name="Murat C."/>
            <person name="Nolan M."/>
            <person name="Ohm R."/>
            <person name="Pangilinan J."/>
            <person name="Pereira M."/>
            <person name="Perotto S."/>
            <person name="Peter M."/>
            <person name="Riley R."/>
            <person name="Sitrit Y."/>
            <person name="Stielow B."/>
            <person name="Szollosi G."/>
            <person name="Zifcakova L."/>
            <person name="Stursova M."/>
            <person name="Spatafora J.W."/>
            <person name="Tedersoo L."/>
            <person name="Vaario L.-M."/>
            <person name="Yamada A."/>
            <person name="Yan M."/>
            <person name="Wang P."/>
            <person name="Xu J."/>
            <person name="Bruns T."/>
            <person name="Baldrian P."/>
            <person name="Vilgalys R."/>
            <person name="Henrissat B."/>
            <person name="Grigoriev I.V."/>
            <person name="Hibbett D."/>
            <person name="Nagy L.G."/>
            <person name="Martin F.M."/>
        </authorList>
    </citation>
    <scope>NUCLEOTIDE SEQUENCE</scope>
    <source>
        <strain evidence="8">UH-Tt-Lm1</strain>
    </source>
</reference>
<dbReference type="Gene3D" id="3.40.50.300">
    <property type="entry name" value="P-loop containing nucleotide triphosphate hydrolases"/>
    <property type="match status" value="1"/>
</dbReference>
<reference evidence="8" key="1">
    <citation type="journal article" date="2020" name="Nat. Commun.">
        <title>Large-scale genome sequencing of mycorrhizal fungi provides insights into the early evolution of symbiotic traits.</title>
        <authorList>
            <person name="Miyauchi S."/>
            <person name="Kiss E."/>
            <person name="Kuo A."/>
            <person name="Drula E."/>
            <person name="Kohler A."/>
            <person name="Sanchez-Garcia M."/>
            <person name="Morin E."/>
            <person name="Andreopoulos B."/>
            <person name="Barry K.W."/>
            <person name="Bonito G."/>
            <person name="Buee M."/>
            <person name="Carver A."/>
            <person name="Chen C."/>
            <person name="Cichocki N."/>
            <person name="Clum A."/>
            <person name="Culley D."/>
            <person name="Crous P.W."/>
            <person name="Fauchery L."/>
            <person name="Girlanda M."/>
            <person name="Hayes R.D."/>
            <person name="Keri Z."/>
            <person name="LaButti K."/>
            <person name="Lipzen A."/>
            <person name="Lombard V."/>
            <person name="Magnuson J."/>
            <person name="Maillard F."/>
            <person name="Murat C."/>
            <person name="Nolan M."/>
            <person name="Ohm R.A."/>
            <person name="Pangilinan J."/>
            <person name="Pereira M.F."/>
            <person name="Perotto S."/>
            <person name="Peter M."/>
            <person name="Pfister S."/>
            <person name="Riley R."/>
            <person name="Sitrit Y."/>
            <person name="Stielow J.B."/>
            <person name="Szollosi G."/>
            <person name="Zifcakova L."/>
            <person name="Stursova M."/>
            <person name="Spatafora J.W."/>
            <person name="Tedersoo L."/>
            <person name="Vaario L.M."/>
            <person name="Yamada A."/>
            <person name="Yan M."/>
            <person name="Wang P."/>
            <person name="Xu J."/>
            <person name="Bruns T."/>
            <person name="Baldrian P."/>
            <person name="Vilgalys R."/>
            <person name="Dunand C."/>
            <person name="Henrissat B."/>
            <person name="Grigoriev I.V."/>
            <person name="Hibbett D."/>
            <person name="Nagy L.G."/>
            <person name="Martin F.M."/>
        </authorList>
    </citation>
    <scope>NUCLEOTIDE SEQUENCE</scope>
    <source>
        <strain evidence="8">UH-Tt-Lm1</strain>
    </source>
</reference>
<proteinExistence type="inferred from homology"/>
<dbReference type="NCBIfam" id="TIGR00174">
    <property type="entry name" value="miaA"/>
    <property type="match status" value="1"/>
</dbReference>
<dbReference type="GO" id="GO:0005524">
    <property type="term" value="F:ATP binding"/>
    <property type="evidence" value="ECO:0007669"/>
    <property type="project" value="UniProtKB-KW"/>
</dbReference>
<feature type="region of interest" description="Disordered" evidence="7">
    <location>
        <begin position="433"/>
        <end position="464"/>
    </location>
</feature>
<comment type="caution">
    <text evidence="8">The sequence shown here is derived from an EMBL/GenBank/DDBJ whole genome shotgun (WGS) entry which is preliminary data.</text>
</comment>
<evidence type="ECO:0000256" key="2">
    <source>
        <dbReference type="ARBA" id="ARBA00022679"/>
    </source>
</evidence>
<dbReference type="GO" id="GO:0005739">
    <property type="term" value="C:mitochondrion"/>
    <property type="evidence" value="ECO:0007669"/>
    <property type="project" value="TreeGrafter"/>
</dbReference>
<dbReference type="AlphaFoldDB" id="A0A9P6LC11"/>
<name>A0A9P6LC11_9AGAM</name>
<dbReference type="Proteomes" id="UP000736335">
    <property type="component" value="Unassembled WGS sequence"/>
</dbReference>
<keyword evidence="4 6" id="KW-0067">ATP-binding</keyword>
<dbReference type="GO" id="GO:0052381">
    <property type="term" value="F:tRNA dimethylallyltransferase activity"/>
    <property type="evidence" value="ECO:0007669"/>
    <property type="project" value="UniProtKB-EC"/>
</dbReference>
<evidence type="ECO:0000313" key="8">
    <source>
        <dbReference type="EMBL" id="KAF9792329.1"/>
    </source>
</evidence>
<comment type="catalytic activity">
    <reaction evidence="5">
        <text>adenosine(37) in tRNA + dimethylallyl diphosphate = N(6)-dimethylallyladenosine(37) in tRNA + diphosphate</text>
        <dbReference type="Rhea" id="RHEA:26482"/>
        <dbReference type="Rhea" id="RHEA-COMP:10162"/>
        <dbReference type="Rhea" id="RHEA-COMP:10375"/>
        <dbReference type="ChEBI" id="CHEBI:33019"/>
        <dbReference type="ChEBI" id="CHEBI:57623"/>
        <dbReference type="ChEBI" id="CHEBI:74411"/>
        <dbReference type="ChEBI" id="CHEBI:74415"/>
        <dbReference type="EC" id="2.5.1.75"/>
    </reaction>
</comment>
<dbReference type="GO" id="GO:0006400">
    <property type="term" value="P:tRNA modification"/>
    <property type="evidence" value="ECO:0007669"/>
    <property type="project" value="TreeGrafter"/>
</dbReference>
<evidence type="ECO:0000313" key="9">
    <source>
        <dbReference type="Proteomes" id="UP000736335"/>
    </source>
</evidence>
<evidence type="ECO:0000256" key="1">
    <source>
        <dbReference type="ARBA" id="ARBA00005842"/>
    </source>
</evidence>
<dbReference type="InterPro" id="IPR027417">
    <property type="entry name" value="P-loop_NTPase"/>
</dbReference>
<dbReference type="EMBL" id="WIUZ02000001">
    <property type="protein sequence ID" value="KAF9792329.1"/>
    <property type="molecule type" value="Genomic_DNA"/>
</dbReference>
<keyword evidence="5" id="KW-0819">tRNA processing</keyword>
<dbReference type="Gene3D" id="1.10.20.140">
    <property type="match status" value="1"/>
</dbReference>
<dbReference type="SUPFAM" id="SSF52540">
    <property type="entry name" value="P-loop containing nucleoside triphosphate hydrolases"/>
    <property type="match status" value="1"/>
</dbReference>
<dbReference type="PANTHER" id="PTHR11088:SF89">
    <property type="entry name" value="TRNA DIMETHYLALLYLTRANSFERASE"/>
    <property type="match status" value="1"/>
</dbReference>
<keyword evidence="2 6" id="KW-0808">Transferase</keyword>
<dbReference type="OrthoDB" id="775260at2759"/>
<evidence type="ECO:0000256" key="6">
    <source>
        <dbReference type="RuleBase" id="RU003785"/>
    </source>
</evidence>
<gene>
    <name evidence="8" type="ORF">BJ322DRAFT_1028510</name>
</gene>
<keyword evidence="3 6" id="KW-0547">Nucleotide-binding</keyword>
<accession>A0A9P6LC11</accession>
<dbReference type="InterPro" id="IPR018022">
    <property type="entry name" value="IPT"/>
</dbReference>
<evidence type="ECO:0000256" key="7">
    <source>
        <dbReference type="SAM" id="MobiDB-lite"/>
    </source>
</evidence>
<sequence length="464" mass="52328">MASLRPIIAICGTTGVGKSKLAVELALRITEGAVVINADAMQVYEGLDIITNKLPSEEMMGIPHLLMGYKKPGEQYVVGQWVEEAARAIDGIHDQNKIPIVVGGTSYWIQHLIFPDRLIGKGSGSPSTSRPSEDLLSKLTSEERDLFEKLPDSPQSASTDPDGALAMYKLLQTLDPTVAARWHWRDTRKVSRSLKIIAETGRLPSDIIAEQSETDLTARYRTLFFWLYAEPDALNPRLDQRVDQMLQQGLLEEVRLLKGLKSPIEQTEGDEKDVVDYTLGIYQSIGYREFDRYVELQNTGESQTAYELAVQSMKQSTRRYAKRQVSWIKNKLIPAVLRVNEGSVVGQTTAIYVLDATEVNDSWDDNVLRVADKITRDFLDKRSLPNPVELSPAAKTQLVVPEKPLRPSDALARRRKIVCPVCSLDPDRPVMIEEGEQWESHQRTRSHQRLARRRSDRQESPELP</sequence>
<dbReference type="HAMAP" id="MF_00185">
    <property type="entry name" value="IPP_trans"/>
    <property type="match status" value="1"/>
</dbReference>
<keyword evidence="9" id="KW-1185">Reference proteome</keyword>
<feature type="compositionally biased region" description="Basic residues" evidence="7">
    <location>
        <begin position="443"/>
        <end position="455"/>
    </location>
</feature>
<evidence type="ECO:0000256" key="3">
    <source>
        <dbReference type="ARBA" id="ARBA00022741"/>
    </source>
</evidence>
<dbReference type="EC" id="2.5.1.75" evidence="5"/>
<organism evidence="8 9">
    <name type="scientific">Thelephora terrestris</name>
    <dbReference type="NCBI Taxonomy" id="56493"/>
    <lineage>
        <taxon>Eukaryota</taxon>
        <taxon>Fungi</taxon>
        <taxon>Dikarya</taxon>
        <taxon>Basidiomycota</taxon>
        <taxon>Agaricomycotina</taxon>
        <taxon>Agaricomycetes</taxon>
        <taxon>Thelephorales</taxon>
        <taxon>Thelephoraceae</taxon>
        <taxon>Thelephora</taxon>
    </lineage>
</organism>
<evidence type="ECO:0000256" key="5">
    <source>
        <dbReference type="RuleBase" id="RU003783"/>
    </source>
</evidence>
<dbReference type="InterPro" id="IPR039657">
    <property type="entry name" value="Dimethylallyltransferase"/>
</dbReference>
<comment type="similarity">
    <text evidence="1 6">Belongs to the IPP transferase family.</text>
</comment>